<sequence length="136" mass="15322">MQRFADDRREIYVHPNATVDDLPLTGEFDVPPVADTEPFVPDNMKDPKIYPGDVIAGVVGGEVAFVELIVDKDEDLVIVTPLDRGIPTYIRDNIFSARIFRADRVHVFEAVGETIDEPDVAFDVSKLRTPEEERPR</sequence>
<reference evidence="1" key="1">
    <citation type="submission" date="2021-03" db="EMBL/GenBank/DDBJ databases">
        <title>Genomic Encyclopedia of Type Strains, Phase IV (KMG-IV): sequencing the most valuable type-strain genomes for metagenomic binning, comparative biology and taxonomic classification.</title>
        <authorList>
            <person name="Goeker M."/>
        </authorList>
    </citation>
    <scope>NUCLEOTIDE SEQUENCE</scope>
    <source>
        <strain evidence="1">DSM 23564</strain>
    </source>
</reference>
<accession>A0A8T4G9E9</accession>
<organism evidence="1 2">
    <name type="scientific">Halorubrum alkaliphilum</name>
    <dbReference type="NCBI Taxonomy" id="261290"/>
    <lineage>
        <taxon>Archaea</taxon>
        <taxon>Methanobacteriati</taxon>
        <taxon>Methanobacteriota</taxon>
        <taxon>Stenosarchaea group</taxon>
        <taxon>Halobacteria</taxon>
        <taxon>Halobacteriales</taxon>
        <taxon>Haloferacaceae</taxon>
        <taxon>Halorubrum</taxon>
    </lineage>
</organism>
<evidence type="ECO:0000313" key="1">
    <source>
        <dbReference type="EMBL" id="MBP1921048.1"/>
    </source>
</evidence>
<dbReference type="EMBL" id="JAGGKQ010000001">
    <property type="protein sequence ID" value="MBP1921048.1"/>
    <property type="molecule type" value="Genomic_DNA"/>
</dbReference>
<dbReference type="OrthoDB" id="376607at2157"/>
<protein>
    <submittedName>
        <fullName evidence="1">Uncharacterized protein</fullName>
    </submittedName>
</protein>
<dbReference type="RefSeq" id="WP_209482440.1">
    <property type="nucleotide sequence ID" value="NZ_JAGGKQ010000001.1"/>
</dbReference>
<gene>
    <name evidence="1" type="ORF">J2751_000031</name>
</gene>
<dbReference type="Proteomes" id="UP000823588">
    <property type="component" value="Unassembled WGS sequence"/>
</dbReference>
<proteinExistence type="predicted"/>
<comment type="caution">
    <text evidence="1">The sequence shown here is derived from an EMBL/GenBank/DDBJ whole genome shotgun (WGS) entry which is preliminary data.</text>
</comment>
<evidence type="ECO:0000313" key="2">
    <source>
        <dbReference type="Proteomes" id="UP000823588"/>
    </source>
</evidence>
<keyword evidence="2" id="KW-1185">Reference proteome</keyword>
<dbReference type="AlphaFoldDB" id="A0A8T4G9E9"/>
<name>A0A8T4G9E9_9EURY</name>